<gene>
    <name evidence="2" type="ORF">GCM10010178_62090</name>
</gene>
<dbReference type="Proteomes" id="UP000649573">
    <property type="component" value="Unassembled WGS sequence"/>
</dbReference>
<dbReference type="SUPFAM" id="SSF54593">
    <property type="entry name" value="Glyoxalase/Bleomycin resistance protein/Dihydroxybiphenyl dioxygenase"/>
    <property type="match status" value="1"/>
</dbReference>
<protein>
    <submittedName>
        <fullName evidence="2">Glyoxalase</fullName>
    </submittedName>
</protein>
<dbReference type="EMBL" id="BMRE01000035">
    <property type="protein sequence ID" value="GGU61516.1"/>
    <property type="molecule type" value="Genomic_DNA"/>
</dbReference>
<comment type="caution">
    <text evidence="2">The sequence shown here is derived from an EMBL/GenBank/DDBJ whole genome shotgun (WGS) entry which is preliminary data.</text>
</comment>
<dbReference type="InterPro" id="IPR041581">
    <property type="entry name" value="Glyoxalase_6"/>
</dbReference>
<reference evidence="3" key="1">
    <citation type="journal article" date="2019" name="Int. J. Syst. Evol. Microbiol.">
        <title>The Global Catalogue of Microorganisms (GCM) 10K type strain sequencing project: providing services to taxonomists for standard genome sequencing and annotation.</title>
        <authorList>
            <consortium name="The Broad Institute Genomics Platform"/>
            <consortium name="The Broad Institute Genome Sequencing Center for Infectious Disease"/>
            <person name="Wu L."/>
            <person name="Ma J."/>
        </authorList>
    </citation>
    <scope>NUCLEOTIDE SEQUENCE [LARGE SCALE GENOMIC DNA]</scope>
    <source>
        <strain evidence="3">JCM 3296</strain>
    </source>
</reference>
<feature type="domain" description="Glyoxalase-like" evidence="1">
    <location>
        <begin position="25"/>
        <end position="148"/>
    </location>
</feature>
<dbReference type="InterPro" id="IPR029068">
    <property type="entry name" value="Glyas_Bleomycin-R_OHBP_Dase"/>
</dbReference>
<name>A0ABQ2V3G7_9PSEU</name>
<organism evidence="2 3">
    <name type="scientific">Lentzea flava</name>
    <dbReference type="NCBI Taxonomy" id="103732"/>
    <lineage>
        <taxon>Bacteria</taxon>
        <taxon>Bacillati</taxon>
        <taxon>Actinomycetota</taxon>
        <taxon>Actinomycetes</taxon>
        <taxon>Pseudonocardiales</taxon>
        <taxon>Pseudonocardiaceae</taxon>
        <taxon>Lentzea</taxon>
    </lineage>
</organism>
<sequence length="149" mass="16652">MSRTLLRTVVVRIGSYGSFMATEFQISFDANDPPKLAGFWAQALGYVEQPPPPGFPTWEEWATKNNIPFESADDYAALIDPDGKGPRFLFQRVPEGKTAKNRMHLDVRAGLDSVDRLVALGATRVREHNDQTGHWVVMLDPEGNEFCVS</sequence>
<dbReference type="PANTHER" id="PTHR35908:SF1">
    <property type="entry name" value="CONSERVED PROTEIN"/>
    <property type="match status" value="1"/>
</dbReference>
<dbReference type="Pfam" id="PF18029">
    <property type="entry name" value="Glyoxalase_6"/>
    <property type="match status" value="1"/>
</dbReference>
<dbReference type="PANTHER" id="PTHR35908">
    <property type="entry name" value="HYPOTHETICAL FUSION PROTEIN"/>
    <property type="match status" value="1"/>
</dbReference>
<evidence type="ECO:0000313" key="3">
    <source>
        <dbReference type="Proteomes" id="UP000649573"/>
    </source>
</evidence>
<keyword evidence="3" id="KW-1185">Reference proteome</keyword>
<accession>A0ABQ2V3G7</accession>
<dbReference type="Gene3D" id="3.10.180.10">
    <property type="entry name" value="2,3-Dihydroxybiphenyl 1,2-Dioxygenase, domain 1"/>
    <property type="match status" value="1"/>
</dbReference>
<proteinExistence type="predicted"/>
<evidence type="ECO:0000313" key="2">
    <source>
        <dbReference type="EMBL" id="GGU61516.1"/>
    </source>
</evidence>
<evidence type="ECO:0000259" key="1">
    <source>
        <dbReference type="Pfam" id="PF18029"/>
    </source>
</evidence>